<evidence type="ECO:0000313" key="1">
    <source>
        <dbReference type="EMBL" id="TDC22154.1"/>
    </source>
</evidence>
<dbReference type="Proteomes" id="UP000295075">
    <property type="component" value="Unassembled WGS sequence"/>
</dbReference>
<comment type="caution">
    <text evidence="1">The sequence shown here is derived from an EMBL/GenBank/DDBJ whole genome shotgun (WGS) entry which is preliminary data.</text>
</comment>
<evidence type="ECO:0000313" key="2">
    <source>
        <dbReference type="Proteomes" id="UP000295075"/>
    </source>
</evidence>
<dbReference type="EMBL" id="SMKA01000198">
    <property type="protein sequence ID" value="TDC22154.1"/>
    <property type="molecule type" value="Genomic_DNA"/>
</dbReference>
<protein>
    <submittedName>
        <fullName evidence="1">Uncharacterized protein</fullName>
    </submittedName>
</protein>
<dbReference type="AlphaFoldDB" id="A0A4R4PJM7"/>
<name>A0A4R4PJM7_9ACTN</name>
<sequence length="154" mass="17298">MSDPDFDVVGYNPDDVIGYGETEASEAADSDLASAVPRPLEGIEYIANLEADAAAELDAVQQGFRDRKEREAERMELATNSDYWLCVCFATQAQRDAFLAATNWRDLGTRYLDGREIARRQGIELPPDPVWPNARRDTTWDSYAMTVEENQSIN</sequence>
<reference evidence="1 2" key="1">
    <citation type="submission" date="2019-03" db="EMBL/GenBank/DDBJ databases">
        <title>Draft genome sequences of novel Actinobacteria.</title>
        <authorList>
            <person name="Sahin N."/>
            <person name="Ay H."/>
            <person name="Saygin H."/>
        </authorList>
    </citation>
    <scope>NUCLEOTIDE SEQUENCE [LARGE SCALE GENOMIC DNA]</scope>
    <source>
        <strain evidence="1 2">JCM 30547</strain>
    </source>
</reference>
<gene>
    <name evidence="1" type="ORF">E1261_31690</name>
</gene>
<accession>A0A4R4PJM7</accession>
<dbReference type="RefSeq" id="WP_132413071.1">
    <property type="nucleotide sequence ID" value="NZ_SMKA01000198.1"/>
</dbReference>
<dbReference type="OrthoDB" id="8613575at2"/>
<keyword evidence="2" id="KW-1185">Reference proteome</keyword>
<proteinExistence type="predicted"/>
<organism evidence="1 2">
    <name type="scientific">Kribbella albertanoniae</name>
    <dbReference type="NCBI Taxonomy" id="1266829"/>
    <lineage>
        <taxon>Bacteria</taxon>
        <taxon>Bacillati</taxon>
        <taxon>Actinomycetota</taxon>
        <taxon>Actinomycetes</taxon>
        <taxon>Propionibacteriales</taxon>
        <taxon>Kribbellaceae</taxon>
        <taxon>Kribbella</taxon>
    </lineage>
</organism>